<protein>
    <submittedName>
        <fullName evidence="1">Uncharacterized protein</fullName>
    </submittedName>
</protein>
<dbReference type="EMBL" id="BDGX01000009">
    <property type="protein sequence ID" value="GAV47715.1"/>
    <property type="molecule type" value="Genomic_DNA"/>
</dbReference>
<reference evidence="1 2" key="1">
    <citation type="submission" date="2016-08" db="EMBL/GenBank/DDBJ databases">
        <title>Draft genome sequence of allopolyploid Zygosaccharomyces rouxii.</title>
        <authorList>
            <person name="Watanabe J."/>
            <person name="Uehara K."/>
            <person name="Mogi Y."/>
            <person name="Tsukioka Y."/>
        </authorList>
    </citation>
    <scope>NUCLEOTIDE SEQUENCE [LARGE SCALE GENOMIC DNA]</scope>
    <source>
        <strain evidence="1 2">NBRC 110957</strain>
    </source>
</reference>
<evidence type="ECO:0000313" key="2">
    <source>
        <dbReference type="Proteomes" id="UP000187013"/>
    </source>
</evidence>
<sequence>MKTKRNGDDTTDCLFLIQYRDPNFRFVFCEFDSYNSTIRDKIPVKYKNLLGVGRHYGQSKSKAGSGIKLKKSVKIFHAILHIPIFLSQLKMPRKLWLYKCLFCQR</sequence>
<comment type="caution">
    <text evidence="1">The sequence shown here is derived from an EMBL/GenBank/DDBJ whole genome shotgun (WGS) entry which is preliminary data.</text>
</comment>
<dbReference type="AlphaFoldDB" id="A0A1Q2ZWE4"/>
<name>A0A1Q2ZWE4_ZYGRO</name>
<dbReference type="Proteomes" id="UP000187013">
    <property type="component" value="Unassembled WGS sequence"/>
</dbReference>
<gene>
    <name evidence="1" type="ORF">ZYGR_0I00110</name>
</gene>
<proteinExistence type="predicted"/>
<organism evidence="1 2">
    <name type="scientific">Zygosaccharomyces rouxii</name>
    <dbReference type="NCBI Taxonomy" id="4956"/>
    <lineage>
        <taxon>Eukaryota</taxon>
        <taxon>Fungi</taxon>
        <taxon>Dikarya</taxon>
        <taxon>Ascomycota</taxon>
        <taxon>Saccharomycotina</taxon>
        <taxon>Saccharomycetes</taxon>
        <taxon>Saccharomycetales</taxon>
        <taxon>Saccharomycetaceae</taxon>
        <taxon>Zygosaccharomyces</taxon>
    </lineage>
</organism>
<accession>A0A1Q2ZWE4</accession>
<evidence type="ECO:0000313" key="1">
    <source>
        <dbReference type="EMBL" id="GAV47715.1"/>
    </source>
</evidence>